<dbReference type="PROSITE" id="PS50294">
    <property type="entry name" value="WD_REPEATS_REGION"/>
    <property type="match status" value="3"/>
</dbReference>
<feature type="domain" description="TFIID subunit TAF5 NTD2" evidence="10">
    <location>
        <begin position="91"/>
        <end position="222"/>
    </location>
</feature>
<evidence type="ECO:0000256" key="5">
    <source>
        <dbReference type="ARBA" id="ARBA00023015"/>
    </source>
</evidence>
<comment type="similarity">
    <text evidence="2">Belongs to the WD repeat TAF5 family.</text>
</comment>
<feature type="repeat" description="WD" evidence="8">
    <location>
        <begin position="493"/>
        <end position="524"/>
    </location>
</feature>
<dbReference type="GO" id="GO:0006367">
    <property type="term" value="P:transcription initiation at RNA polymerase II promoter"/>
    <property type="evidence" value="ECO:0007669"/>
    <property type="project" value="TreeGrafter"/>
</dbReference>
<dbReference type="Pfam" id="PF00400">
    <property type="entry name" value="WD40"/>
    <property type="match status" value="6"/>
</dbReference>
<dbReference type="Pfam" id="PF08513">
    <property type="entry name" value="LisH"/>
    <property type="match status" value="1"/>
</dbReference>
<dbReference type="InterPro" id="IPR001680">
    <property type="entry name" value="WD40_rpt"/>
</dbReference>
<sequence length="758" mass="82459">MSGTGPQNTGAGPSGGAYAPAQPGATPGGGAVGNPPPAQQPPAPPSAQNLNQIVTDYLLKRGFTKTEAIFRQESSNLGADGRPKHKRAEDMGPRQYTDAFKLLKDWIDKTLDIYKLELGKLLWPVFVYSYLELVEKGYTEAAKEYLNSLKQHFESVHGDDLKVFATVTLREHVRENPVTKLYLENQYKIPLNVHIAGSLFHFLQKEADAGGSVISHIIENRCKVLVQARGPIEPYSFEAIYRRAQNLDLDEVDAEEGIPGVFTGVTNRDVLDVTVPLKLGQMPMEPELRDDVRAELEEQDQRNPPADGFPTLVEEFENRIKREESADAPTRSDLPLPPSRARDVVMEIQKVRENRDRFKIEGRTGGVGVPVSACIFTFHNTLGSVSSMDFSKDHQLVAVGTMDSYIRVWSLDGKPLKSKMANEKDLKTNNRKLIGHSGPVYSVSFSDAIKNVDYNIYPDTSKPETNSQLLLSASADGQIRLWSLDFWTCLCIYKAHDGPVFRVLWGPHGHYFASAGWDKTVRVFMQDHASAVRIMVGHDTSISALAWHPNGLYVFSASDEMDKSIRMWSVTTGDCVRVFTGHTQYISALEVAPNGKLLASADAGGNIFFWDIEKGTRKKRCRGHGKGGIPSLSFSVESNVLVSGGLDGTVRLWDVELPADPTKANSLTNGTSGAQADGAAAGDSAAVGGSGDGRGISAGGSGAPAAGATNGTGKKKAKEVQITPDQISAFPTKKTPVLKVQFTRMNLVVAGGCFDPER</sequence>
<evidence type="ECO:0000259" key="10">
    <source>
        <dbReference type="Pfam" id="PF04494"/>
    </source>
</evidence>
<feature type="repeat" description="WD" evidence="8">
    <location>
        <begin position="629"/>
        <end position="656"/>
    </location>
</feature>
<dbReference type="Gene3D" id="2.130.10.10">
    <property type="entry name" value="YVTN repeat-like/Quinoprotein amine dehydrogenase"/>
    <property type="match status" value="2"/>
</dbReference>
<evidence type="ECO:0000256" key="1">
    <source>
        <dbReference type="ARBA" id="ARBA00004123"/>
    </source>
</evidence>
<dbReference type="Pfam" id="PF04494">
    <property type="entry name" value="TFIID_NTD2"/>
    <property type="match status" value="1"/>
</dbReference>
<dbReference type="PROSITE" id="PS50082">
    <property type="entry name" value="WD_REPEATS_2"/>
    <property type="match status" value="6"/>
</dbReference>
<accession>A0A420YAH4</accession>
<feature type="region of interest" description="Disordered" evidence="9">
    <location>
        <begin position="661"/>
        <end position="719"/>
    </location>
</feature>
<evidence type="ECO:0000256" key="6">
    <source>
        <dbReference type="ARBA" id="ARBA00023163"/>
    </source>
</evidence>
<dbReference type="PROSITE" id="PS00678">
    <property type="entry name" value="WD_REPEATS_1"/>
    <property type="match status" value="1"/>
</dbReference>
<keyword evidence="4" id="KW-0677">Repeat</keyword>
<feature type="repeat" description="WD" evidence="8">
    <location>
        <begin position="378"/>
        <end position="412"/>
    </location>
</feature>
<feature type="region of interest" description="Disordered" evidence="9">
    <location>
        <begin position="1"/>
        <end position="48"/>
    </location>
</feature>
<dbReference type="CDD" id="cd08044">
    <property type="entry name" value="TAF5_NTD2"/>
    <property type="match status" value="1"/>
</dbReference>
<keyword evidence="3 8" id="KW-0853">WD repeat</keyword>
<reference evidence="11 12" key="1">
    <citation type="submission" date="2018-08" db="EMBL/GenBank/DDBJ databases">
        <title>Draft genome of the lignicolous fungus Coniochaeta pulveracea.</title>
        <authorList>
            <person name="Borstlap C.J."/>
            <person name="De Witt R.N."/>
            <person name="Botha A."/>
            <person name="Volschenk H."/>
        </authorList>
    </citation>
    <scope>NUCLEOTIDE SEQUENCE [LARGE SCALE GENOMIC DNA]</scope>
    <source>
        <strain evidence="11 12">CAB683</strain>
    </source>
</reference>
<protein>
    <submittedName>
        <fullName evidence="11">Transcription initiation factor TFIID subunit 5</fullName>
    </submittedName>
</protein>
<keyword evidence="7" id="KW-0539">Nucleus</keyword>
<keyword evidence="6" id="KW-0804">Transcription</keyword>
<feature type="repeat" description="WD" evidence="8">
    <location>
        <begin position="466"/>
        <end position="485"/>
    </location>
</feature>
<dbReference type="InterPro" id="IPR015943">
    <property type="entry name" value="WD40/YVTN_repeat-like_dom_sf"/>
</dbReference>
<dbReference type="OrthoDB" id="10266330at2759"/>
<dbReference type="PRINTS" id="PR00320">
    <property type="entry name" value="GPROTEINBRPT"/>
</dbReference>
<keyword evidence="12" id="KW-1185">Reference proteome</keyword>
<dbReference type="SUPFAM" id="SSF160897">
    <property type="entry name" value="Taf5 N-terminal domain-like"/>
    <property type="match status" value="1"/>
</dbReference>
<dbReference type="SMART" id="SM00320">
    <property type="entry name" value="WD40"/>
    <property type="match status" value="6"/>
</dbReference>
<feature type="compositionally biased region" description="Pro residues" evidence="9">
    <location>
        <begin position="34"/>
        <end position="45"/>
    </location>
</feature>
<dbReference type="Gene3D" id="1.25.40.500">
    <property type="entry name" value="TFIID subunit TAF5, NTD2 domain"/>
    <property type="match status" value="1"/>
</dbReference>
<dbReference type="GO" id="GO:0005669">
    <property type="term" value="C:transcription factor TFIID complex"/>
    <property type="evidence" value="ECO:0007669"/>
    <property type="project" value="TreeGrafter"/>
</dbReference>
<feature type="compositionally biased region" description="Gly residues" evidence="9">
    <location>
        <begin position="688"/>
        <end position="702"/>
    </location>
</feature>
<feature type="compositionally biased region" description="Low complexity" evidence="9">
    <location>
        <begin position="670"/>
        <end position="687"/>
    </location>
</feature>
<comment type="caution">
    <text evidence="11">The sequence shown here is derived from an EMBL/GenBank/DDBJ whole genome shotgun (WGS) entry which is preliminary data.</text>
</comment>
<keyword evidence="11" id="KW-0396">Initiation factor</keyword>
<dbReference type="GO" id="GO:0003743">
    <property type="term" value="F:translation initiation factor activity"/>
    <property type="evidence" value="ECO:0007669"/>
    <property type="project" value="UniProtKB-KW"/>
</dbReference>
<dbReference type="PROSITE" id="PS50896">
    <property type="entry name" value="LISH"/>
    <property type="match status" value="1"/>
</dbReference>
<keyword evidence="5" id="KW-0805">Transcription regulation</keyword>
<evidence type="ECO:0000256" key="2">
    <source>
        <dbReference type="ARBA" id="ARBA00009435"/>
    </source>
</evidence>
<dbReference type="GO" id="GO:0016251">
    <property type="term" value="F:RNA polymerase II general transcription initiation factor activity"/>
    <property type="evidence" value="ECO:0007669"/>
    <property type="project" value="TreeGrafter"/>
</dbReference>
<feature type="repeat" description="WD" evidence="8">
    <location>
        <begin position="535"/>
        <end position="578"/>
    </location>
</feature>
<evidence type="ECO:0000256" key="8">
    <source>
        <dbReference type="PROSITE-ProRule" id="PRU00221"/>
    </source>
</evidence>
<evidence type="ECO:0000256" key="7">
    <source>
        <dbReference type="ARBA" id="ARBA00023242"/>
    </source>
</evidence>
<dbReference type="AlphaFoldDB" id="A0A420YAH4"/>
<feature type="compositionally biased region" description="Low complexity" evidence="9">
    <location>
        <begin position="16"/>
        <end position="25"/>
    </location>
</feature>
<evidence type="ECO:0000256" key="9">
    <source>
        <dbReference type="SAM" id="MobiDB-lite"/>
    </source>
</evidence>
<dbReference type="Proteomes" id="UP000275385">
    <property type="component" value="Unassembled WGS sequence"/>
</dbReference>
<comment type="subcellular location">
    <subcellularLocation>
        <location evidence="1">Nucleus</location>
    </subcellularLocation>
</comment>
<dbReference type="InterPro" id="IPR036322">
    <property type="entry name" value="WD40_repeat_dom_sf"/>
</dbReference>
<gene>
    <name evidence="11" type="primary">TAF5</name>
    <name evidence="11" type="ORF">DL546_001480</name>
</gene>
<organism evidence="11 12">
    <name type="scientific">Coniochaeta pulveracea</name>
    <dbReference type="NCBI Taxonomy" id="177199"/>
    <lineage>
        <taxon>Eukaryota</taxon>
        <taxon>Fungi</taxon>
        <taxon>Dikarya</taxon>
        <taxon>Ascomycota</taxon>
        <taxon>Pezizomycotina</taxon>
        <taxon>Sordariomycetes</taxon>
        <taxon>Sordariomycetidae</taxon>
        <taxon>Coniochaetales</taxon>
        <taxon>Coniochaetaceae</taxon>
        <taxon>Coniochaeta</taxon>
    </lineage>
</organism>
<name>A0A420YAH4_9PEZI</name>
<keyword evidence="11" id="KW-0648">Protein biosynthesis</keyword>
<feature type="repeat" description="WD" evidence="8">
    <location>
        <begin position="579"/>
        <end position="620"/>
    </location>
</feature>
<dbReference type="EMBL" id="QVQW01000025">
    <property type="protein sequence ID" value="RKU44899.1"/>
    <property type="molecule type" value="Genomic_DNA"/>
</dbReference>
<dbReference type="InterPro" id="IPR037264">
    <property type="entry name" value="TFIID_NTD2_sf"/>
</dbReference>
<evidence type="ECO:0000313" key="12">
    <source>
        <dbReference type="Proteomes" id="UP000275385"/>
    </source>
</evidence>
<evidence type="ECO:0000313" key="11">
    <source>
        <dbReference type="EMBL" id="RKU44899.1"/>
    </source>
</evidence>
<dbReference type="InterPro" id="IPR006594">
    <property type="entry name" value="LisH"/>
</dbReference>
<feature type="compositionally biased region" description="Low complexity" evidence="9">
    <location>
        <begin position="703"/>
        <end position="712"/>
    </location>
</feature>
<dbReference type="InterPro" id="IPR019775">
    <property type="entry name" value="WD40_repeat_CS"/>
</dbReference>
<evidence type="ECO:0000256" key="3">
    <source>
        <dbReference type="ARBA" id="ARBA00022574"/>
    </source>
</evidence>
<dbReference type="InterPro" id="IPR007582">
    <property type="entry name" value="TFIID_NTD2"/>
</dbReference>
<evidence type="ECO:0000256" key="4">
    <source>
        <dbReference type="ARBA" id="ARBA00022737"/>
    </source>
</evidence>
<dbReference type="PANTHER" id="PTHR19879:SF1">
    <property type="entry name" value="CANNONBALL-RELATED"/>
    <property type="match status" value="1"/>
</dbReference>
<dbReference type="STRING" id="177199.A0A420YAH4"/>
<dbReference type="CDD" id="cd00200">
    <property type="entry name" value="WD40"/>
    <property type="match status" value="1"/>
</dbReference>
<dbReference type="PANTHER" id="PTHR19879">
    <property type="entry name" value="TRANSCRIPTION INITIATION FACTOR TFIID"/>
    <property type="match status" value="1"/>
</dbReference>
<proteinExistence type="inferred from homology"/>
<dbReference type="SUPFAM" id="SSF50978">
    <property type="entry name" value="WD40 repeat-like"/>
    <property type="match status" value="1"/>
</dbReference>
<dbReference type="InterPro" id="IPR020472">
    <property type="entry name" value="WD40_PAC1"/>
</dbReference>